<feature type="transmembrane region" description="Helical" evidence="2">
    <location>
        <begin position="245"/>
        <end position="264"/>
    </location>
</feature>
<evidence type="ECO:0000313" key="4">
    <source>
        <dbReference type="Proteomes" id="UP000075880"/>
    </source>
</evidence>
<dbReference type="Proteomes" id="UP000075880">
    <property type="component" value="Unassembled WGS sequence"/>
</dbReference>
<reference evidence="3" key="1">
    <citation type="submission" date="2024-04" db="UniProtKB">
        <authorList>
            <consortium name="EnsemblMetazoa"/>
        </authorList>
    </citation>
    <scope>IDENTIFICATION</scope>
    <source>
        <strain evidence="3">EBRO</strain>
    </source>
</reference>
<feature type="compositionally biased region" description="Basic and acidic residues" evidence="1">
    <location>
        <begin position="16"/>
        <end position="26"/>
    </location>
</feature>
<keyword evidence="4" id="KW-1185">Reference proteome</keyword>
<organism evidence="3 4">
    <name type="scientific">Anopheles atroparvus</name>
    <name type="common">European mosquito</name>
    <dbReference type="NCBI Taxonomy" id="41427"/>
    <lineage>
        <taxon>Eukaryota</taxon>
        <taxon>Metazoa</taxon>
        <taxon>Ecdysozoa</taxon>
        <taxon>Arthropoda</taxon>
        <taxon>Hexapoda</taxon>
        <taxon>Insecta</taxon>
        <taxon>Pterygota</taxon>
        <taxon>Neoptera</taxon>
        <taxon>Endopterygota</taxon>
        <taxon>Diptera</taxon>
        <taxon>Nematocera</taxon>
        <taxon>Culicoidea</taxon>
        <taxon>Culicidae</taxon>
        <taxon>Anophelinae</taxon>
        <taxon>Anopheles</taxon>
    </lineage>
</organism>
<accession>A0AAG5DJ75</accession>
<keyword evidence="2" id="KW-1133">Transmembrane helix</keyword>
<feature type="transmembrane region" description="Helical" evidence="2">
    <location>
        <begin position="93"/>
        <end position="110"/>
    </location>
</feature>
<evidence type="ECO:0000256" key="1">
    <source>
        <dbReference type="SAM" id="MobiDB-lite"/>
    </source>
</evidence>
<feature type="region of interest" description="Disordered" evidence="1">
    <location>
        <begin position="1"/>
        <end position="26"/>
    </location>
</feature>
<protein>
    <submittedName>
        <fullName evidence="3">Uncharacterized protein</fullName>
    </submittedName>
</protein>
<feature type="region of interest" description="Disordered" evidence="1">
    <location>
        <begin position="403"/>
        <end position="427"/>
    </location>
</feature>
<evidence type="ECO:0000313" key="3">
    <source>
        <dbReference type="EnsemblMetazoa" id="ENSAATROPP011161"/>
    </source>
</evidence>
<keyword evidence="2" id="KW-0472">Membrane</keyword>
<dbReference type="AlphaFoldDB" id="A0AAG5DJ75"/>
<keyword evidence="2" id="KW-0812">Transmembrane</keyword>
<dbReference type="EnsemblMetazoa" id="ENSAATROPT012302">
    <property type="protein sequence ID" value="ENSAATROPP011161"/>
    <property type="gene ID" value="ENSAATROPG010009"/>
</dbReference>
<name>A0AAG5DJ75_ANOAO</name>
<feature type="region of interest" description="Disordered" evidence="1">
    <location>
        <begin position="305"/>
        <end position="388"/>
    </location>
</feature>
<evidence type="ECO:0000256" key="2">
    <source>
        <dbReference type="SAM" id="Phobius"/>
    </source>
</evidence>
<proteinExistence type="predicted"/>
<sequence length="427" mass="47238">MCPTTTNPFEESPTLESRRTEKTHINSVERRPSLISAPISILQCEQVSIVARGGSLHLLTRRVAVGENSSIFSQFVLALAAEVACSMSTGYKHLYSCLTFLIFVFVFNFYKNRIGVGREREVSLRTTSKLKRTGALNLPPPIDETGEEFLFGFSSLERHLAVDEHASAEDAYGGWLWDRLKQYPGRCLDVEVFFLPPSPPRTTFDVPVSPGRRFRSGQVGLHYRILRGARGKELYDSPEETNSSIYVFLSVLVILILAAGVDIAKHLTAARTPPEHAQRRLSLQNYQALIREKQKQFRMMKQHCSQPSMSIQRSMDEPTVYPQPFPYGGGRGGEDTPGGMHHPAPLVRRQSVPTLRRGPPGPGQAAAPAGGRNGGPGPAAPFGRRTSVDSFWDTNDLHLAKGAVSSCGPANGSSPEVRRRVRMLHRH</sequence>